<evidence type="ECO:0008006" key="3">
    <source>
        <dbReference type="Google" id="ProtNLM"/>
    </source>
</evidence>
<accession>A0A5J9T7Z0</accession>
<protein>
    <recommendedName>
        <fullName evidence="3">Amidase domain-containing protein</fullName>
    </recommendedName>
</protein>
<dbReference type="AlphaFoldDB" id="A0A5J9T7Z0"/>
<dbReference type="OrthoDB" id="566138at2759"/>
<dbReference type="InterPro" id="IPR036928">
    <property type="entry name" value="AS_sf"/>
</dbReference>
<evidence type="ECO:0000313" key="1">
    <source>
        <dbReference type="EMBL" id="TVU07367.1"/>
    </source>
</evidence>
<reference evidence="1 2" key="1">
    <citation type="journal article" date="2019" name="Sci. Rep.">
        <title>A high-quality genome of Eragrostis curvula grass provides insights into Poaceae evolution and supports new strategies to enhance forage quality.</title>
        <authorList>
            <person name="Carballo J."/>
            <person name="Santos B.A.C.M."/>
            <person name="Zappacosta D."/>
            <person name="Garbus I."/>
            <person name="Selva J.P."/>
            <person name="Gallo C.A."/>
            <person name="Diaz A."/>
            <person name="Albertini E."/>
            <person name="Caccamo M."/>
            <person name="Echenique V."/>
        </authorList>
    </citation>
    <scope>NUCLEOTIDE SEQUENCE [LARGE SCALE GENOMIC DNA]</scope>
    <source>
        <strain evidence="2">cv. Victoria</strain>
        <tissue evidence="1">Leaf</tissue>
    </source>
</reference>
<dbReference type="EMBL" id="RWGY01000045">
    <property type="protein sequence ID" value="TVU07367.1"/>
    <property type="molecule type" value="Genomic_DNA"/>
</dbReference>
<feature type="non-terminal residue" evidence="1">
    <location>
        <position position="1"/>
    </location>
</feature>
<comment type="caution">
    <text evidence="1">The sequence shown here is derived from an EMBL/GenBank/DDBJ whole genome shotgun (WGS) entry which is preliminary data.</text>
</comment>
<keyword evidence="2" id="KW-1185">Reference proteome</keyword>
<evidence type="ECO:0000313" key="2">
    <source>
        <dbReference type="Proteomes" id="UP000324897"/>
    </source>
</evidence>
<dbReference type="SUPFAM" id="SSF75304">
    <property type="entry name" value="Amidase signature (AS) enzymes"/>
    <property type="match status" value="1"/>
</dbReference>
<dbReference type="Gramene" id="TVU07367">
    <property type="protein sequence ID" value="TVU07367"/>
    <property type="gene ID" value="EJB05_47419"/>
</dbReference>
<dbReference type="PANTHER" id="PTHR42678:SF34">
    <property type="entry name" value="OS04G0183300 PROTEIN"/>
    <property type="match status" value="1"/>
</dbReference>
<organism evidence="1 2">
    <name type="scientific">Eragrostis curvula</name>
    <name type="common">weeping love grass</name>
    <dbReference type="NCBI Taxonomy" id="38414"/>
    <lineage>
        <taxon>Eukaryota</taxon>
        <taxon>Viridiplantae</taxon>
        <taxon>Streptophyta</taxon>
        <taxon>Embryophyta</taxon>
        <taxon>Tracheophyta</taxon>
        <taxon>Spermatophyta</taxon>
        <taxon>Magnoliopsida</taxon>
        <taxon>Liliopsida</taxon>
        <taxon>Poales</taxon>
        <taxon>Poaceae</taxon>
        <taxon>PACMAD clade</taxon>
        <taxon>Chloridoideae</taxon>
        <taxon>Eragrostideae</taxon>
        <taxon>Eragrostidinae</taxon>
        <taxon>Eragrostis</taxon>
    </lineage>
</organism>
<dbReference type="Gene3D" id="3.90.1300.10">
    <property type="entry name" value="Amidase signature (AS) domain"/>
    <property type="match status" value="1"/>
</dbReference>
<dbReference type="PANTHER" id="PTHR42678">
    <property type="entry name" value="AMIDASE"/>
    <property type="match status" value="1"/>
</dbReference>
<proteinExistence type="predicted"/>
<gene>
    <name evidence="1" type="ORF">EJB05_47419</name>
</gene>
<name>A0A5J9T7Z0_9POAL</name>
<sequence>MSIWLCRTLSSFMRHQGATLIDNLDIANLSVIQDVTKSGLLTALPAEFKLNLNNYLSNLSYSPVRSLAELIAFNNAHPVEERLEQYGHQLLLLSENTTGIGSKERDAIRQLEELSANGVEKLMKEHQLDAILTPDSRAATVLAYNGLPGIVVPAGYDEQGVPFSVCFGGLQGYELRLIEMGYAFEQDTKARRPPMFKN</sequence>
<dbReference type="Proteomes" id="UP000324897">
    <property type="component" value="Unassembled WGS sequence"/>
</dbReference>